<protein>
    <submittedName>
        <fullName evidence="1">Uncharacterized protein</fullName>
    </submittedName>
</protein>
<comment type="caution">
    <text evidence="1">The sequence shown here is derived from an EMBL/GenBank/DDBJ whole genome shotgun (WGS) entry which is preliminary data.</text>
</comment>
<sequence length="174" mass="20433">MNYLHLIEWKDREAPWRDEITTEVRKFPLLATELSECKHHTCCIVKPTILFCDDYSGGISQRAEVATPARGIDYKGFVEHEFHYLGDLATVGRSKQHRKAGRRWFDIYQEEDHTEIFNFEDSPMLPLEPFPLELVYRHDLEGVDLTAWEEEHNNTLPDLKPIYIDVNHHPLASE</sequence>
<evidence type="ECO:0000313" key="2">
    <source>
        <dbReference type="Proteomes" id="UP001323405"/>
    </source>
</evidence>
<keyword evidence="2" id="KW-1185">Reference proteome</keyword>
<dbReference type="EMBL" id="JAFFHA010000007">
    <property type="protein sequence ID" value="KAK4652986.1"/>
    <property type="molecule type" value="Genomic_DNA"/>
</dbReference>
<organism evidence="1 2">
    <name type="scientific">Podospora pseudocomata</name>
    <dbReference type="NCBI Taxonomy" id="2093779"/>
    <lineage>
        <taxon>Eukaryota</taxon>
        <taxon>Fungi</taxon>
        <taxon>Dikarya</taxon>
        <taxon>Ascomycota</taxon>
        <taxon>Pezizomycotina</taxon>
        <taxon>Sordariomycetes</taxon>
        <taxon>Sordariomycetidae</taxon>
        <taxon>Sordariales</taxon>
        <taxon>Podosporaceae</taxon>
        <taxon>Podospora</taxon>
    </lineage>
</organism>
<evidence type="ECO:0000313" key="1">
    <source>
        <dbReference type="EMBL" id="KAK4652986.1"/>
    </source>
</evidence>
<accession>A0ABR0GB62</accession>
<name>A0ABR0GB62_9PEZI</name>
<dbReference type="GeneID" id="87903609"/>
<dbReference type="RefSeq" id="XP_062741961.1">
    <property type="nucleotide sequence ID" value="XM_062883883.1"/>
</dbReference>
<proteinExistence type="predicted"/>
<gene>
    <name evidence="1" type="ORF">QC762_0078930</name>
</gene>
<dbReference type="Proteomes" id="UP001323405">
    <property type="component" value="Unassembled WGS sequence"/>
</dbReference>
<reference evidence="1 2" key="1">
    <citation type="journal article" date="2023" name="bioRxiv">
        <title>High-quality genome assemblies of four members of thePodospora anserinaspecies complex.</title>
        <authorList>
            <person name="Ament-Velasquez S.L."/>
            <person name="Vogan A.A."/>
            <person name="Wallerman O."/>
            <person name="Hartmann F."/>
            <person name="Gautier V."/>
            <person name="Silar P."/>
            <person name="Giraud T."/>
            <person name="Johannesson H."/>
        </authorList>
    </citation>
    <scope>NUCLEOTIDE SEQUENCE [LARGE SCALE GENOMIC DNA]</scope>
    <source>
        <strain evidence="1 2">CBS 415.72m</strain>
    </source>
</reference>